<dbReference type="SUPFAM" id="SSF46785">
    <property type="entry name" value="Winged helix' DNA-binding domain"/>
    <property type="match status" value="1"/>
</dbReference>
<dbReference type="AlphaFoldDB" id="A0A852SZ48"/>
<evidence type="ECO:0000256" key="3">
    <source>
        <dbReference type="ARBA" id="ARBA00023163"/>
    </source>
</evidence>
<feature type="region of interest" description="Disordered" evidence="4">
    <location>
        <begin position="214"/>
        <end position="236"/>
    </location>
</feature>
<feature type="domain" description="HTH arsR-type" evidence="5">
    <location>
        <begin position="28"/>
        <end position="118"/>
    </location>
</feature>
<dbReference type="Gene3D" id="1.10.10.10">
    <property type="entry name" value="Winged helix-like DNA-binding domain superfamily/Winged helix DNA-binding domain"/>
    <property type="match status" value="1"/>
</dbReference>
<dbReference type="InterPro" id="IPR001845">
    <property type="entry name" value="HTH_ArsR_DNA-bd_dom"/>
</dbReference>
<dbReference type="InterPro" id="IPR011991">
    <property type="entry name" value="ArsR-like_HTH"/>
</dbReference>
<dbReference type="Pfam" id="PF12840">
    <property type="entry name" value="HTH_20"/>
    <property type="match status" value="1"/>
</dbReference>
<keyword evidence="1" id="KW-0805">Transcription regulation</keyword>
<evidence type="ECO:0000313" key="6">
    <source>
        <dbReference type="EMBL" id="NYD74157.1"/>
    </source>
</evidence>
<dbReference type="InterPro" id="IPR036388">
    <property type="entry name" value="WH-like_DNA-bd_sf"/>
</dbReference>
<dbReference type="PANTHER" id="PTHR43132">
    <property type="entry name" value="ARSENICAL RESISTANCE OPERON REPRESSOR ARSR-RELATED"/>
    <property type="match status" value="1"/>
</dbReference>
<name>A0A852SZ48_9MICO</name>
<keyword evidence="3" id="KW-0804">Transcription</keyword>
<dbReference type="GO" id="GO:0003700">
    <property type="term" value="F:DNA-binding transcription factor activity"/>
    <property type="evidence" value="ECO:0007669"/>
    <property type="project" value="InterPro"/>
</dbReference>
<feature type="region of interest" description="Disordered" evidence="4">
    <location>
        <begin position="1"/>
        <end position="26"/>
    </location>
</feature>
<accession>A0A852SZ48</accession>
<dbReference type="Proteomes" id="UP000589620">
    <property type="component" value="Unassembled WGS sequence"/>
</dbReference>
<dbReference type="SMART" id="SM00418">
    <property type="entry name" value="HTH_ARSR"/>
    <property type="match status" value="1"/>
</dbReference>
<feature type="compositionally biased region" description="Basic and acidic residues" evidence="4">
    <location>
        <begin position="221"/>
        <end position="230"/>
    </location>
</feature>
<keyword evidence="7" id="KW-1185">Reference proteome</keyword>
<sequence length="236" mass="25295">MSFIAGSPDEADADAGRQERRTTVTDPRALRALAHPLRLALLDHLMSFGPRTASECAAVVGSTPSNCSYHLRALAKVGLVEPVDAEDGRERPYRSSSTGLSFGRTDDPEFAIGADTVERALADRQVDEEAALVHRAIAQRDEQPIEWREASMLSGYALKLTPGELRELVEGLDALIRPYIALTRAEAPEGSDVVALHLNAFRHPDAIAAANAARAAAEPDETVRPGHIEPTDGSAS</sequence>
<feature type="compositionally biased region" description="Basic and acidic residues" evidence="4">
    <location>
        <begin position="14"/>
        <end position="23"/>
    </location>
</feature>
<gene>
    <name evidence="6" type="ORF">BJ963_001676</name>
</gene>
<protein>
    <submittedName>
        <fullName evidence="6">DNA-binding transcriptional ArsR family regulator</fullName>
    </submittedName>
</protein>
<dbReference type="EMBL" id="JACCBJ010000001">
    <property type="protein sequence ID" value="NYD74157.1"/>
    <property type="molecule type" value="Genomic_DNA"/>
</dbReference>
<keyword evidence="2 6" id="KW-0238">DNA-binding</keyword>
<proteinExistence type="predicted"/>
<evidence type="ECO:0000256" key="2">
    <source>
        <dbReference type="ARBA" id="ARBA00023125"/>
    </source>
</evidence>
<dbReference type="CDD" id="cd00090">
    <property type="entry name" value="HTH_ARSR"/>
    <property type="match status" value="1"/>
</dbReference>
<evidence type="ECO:0000259" key="5">
    <source>
        <dbReference type="SMART" id="SM00418"/>
    </source>
</evidence>
<dbReference type="GO" id="GO:0003677">
    <property type="term" value="F:DNA binding"/>
    <property type="evidence" value="ECO:0007669"/>
    <property type="project" value="UniProtKB-KW"/>
</dbReference>
<dbReference type="PANTHER" id="PTHR43132:SF2">
    <property type="entry name" value="ARSENICAL RESISTANCE OPERON REPRESSOR ARSR-RELATED"/>
    <property type="match status" value="1"/>
</dbReference>
<dbReference type="InterPro" id="IPR051011">
    <property type="entry name" value="Metal_resp_trans_reg"/>
</dbReference>
<dbReference type="InterPro" id="IPR036390">
    <property type="entry name" value="WH_DNA-bd_sf"/>
</dbReference>
<organism evidence="6 7">
    <name type="scientific">Leifsonia soli</name>
    <dbReference type="NCBI Taxonomy" id="582665"/>
    <lineage>
        <taxon>Bacteria</taxon>
        <taxon>Bacillati</taxon>
        <taxon>Actinomycetota</taxon>
        <taxon>Actinomycetes</taxon>
        <taxon>Micrococcales</taxon>
        <taxon>Microbacteriaceae</taxon>
        <taxon>Leifsonia</taxon>
    </lineage>
</organism>
<evidence type="ECO:0000256" key="4">
    <source>
        <dbReference type="SAM" id="MobiDB-lite"/>
    </source>
</evidence>
<evidence type="ECO:0000256" key="1">
    <source>
        <dbReference type="ARBA" id="ARBA00023015"/>
    </source>
</evidence>
<evidence type="ECO:0000313" key="7">
    <source>
        <dbReference type="Proteomes" id="UP000589620"/>
    </source>
</evidence>
<comment type="caution">
    <text evidence="6">The sequence shown here is derived from an EMBL/GenBank/DDBJ whole genome shotgun (WGS) entry which is preliminary data.</text>
</comment>
<reference evidence="6 7" key="1">
    <citation type="submission" date="2020-07" db="EMBL/GenBank/DDBJ databases">
        <title>Sequencing the genomes of 1000 actinobacteria strains.</title>
        <authorList>
            <person name="Klenk H.-P."/>
        </authorList>
    </citation>
    <scope>NUCLEOTIDE SEQUENCE [LARGE SCALE GENOMIC DNA]</scope>
    <source>
        <strain evidence="6 7">DSM 23871</strain>
    </source>
</reference>
<dbReference type="RefSeq" id="WP_246298011.1">
    <property type="nucleotide sequence ID" value="NZ_BAAAPX010000001.1"/>
</dbReference>